<evidence type="ECO:0000259" key="9">
    <source>
        <dbReference type="PROSITE" id="PS51846"/>
    </source>
</evidence>
<dbReference type="InterPro" id="IPR002550">
    <property type="entry name" value="CNNM"/>
</dbReference>
<dbReference type="PROSITE" id="PS51846">
    <property type="entry name" value="CNNM"/>
    <property type="match status" value="1"/>
</dbReference>
<evidence type="ECO:0000256" key="3">
    <source>
        <dbReference type="ARBA" id="ARBA00022692"/>
    </source>
</evidence>
<dbReference type="Pfam" id="PF01595">
    <property type="entry name" value="CNNM"/>
    <property type="match status" value="1"/>
</dbReference>
<evidence type="ECO:0000313" key="10">
    <source>
        <dbReference type="EMBL" id="SVA34398.1"/>
    </source>
</evidence>
<dbReference type="PROSITE" id="PS51371">
    <property type="entry name" value="CBS"/>
    <property type="match status" value="2"/>
</dbReference>
<dbReference type="CDD" id="cd04590">
    <property type="entry name" value="CBS_pair_CorC_HlyC_assoc"/>
    <property type="match status" value="1"/>
</dbReference>
<protein>
    <recommendedName>
        <fullName evidence="11">CBS domain-containing protein</fullName>
    </recommendedName>
</protein>
<reference evidence="10" key="1">
    <citation type="submission" date="2018-05" db="EMBL/GenBank/DDBJ databases">
        <authorList>
            <person name="Lanie J.A."/>
            <person name="Ng W.-L."/>
            <person name="Kazmierczak K.M."/>
            <person name="Andrzejewski T.M."/>
            <person name="Davidsen T.M."/>
            <person name="Wayne K.J."/>
            <person name="Tettelin H."/>
            <person name="Glass J.I."/>
            <person name="Rusch D."/>
            <person name="Podicherti R."/>
            <person name="Tsui H.-C.T."/>
            <person name="Winkler M.E."/>
        </authorList>
    </citation>
    <scope>NUCLEOTIDE SEQUENCE</scope>
</reference>
<keyword evidence="2" id="KW-1003">Cell membrane</keyword>
<evidence type="ECO:0000256" key="5">
    <source>
        <dbReference type="ARBA" id="ARBA00022989"/>
    </source>
</evidence>
<dbReference type="InterPro" id="IPR046342">
    <property type="entry name" value="CBS_dom_sf"/>
</dbReference>
<dbReference type="InterPro" id="IPR000644">
    <property type="entry name" value="CBS_dom"/>
</dbReference>
<dbReference type="SMART" id="SM01091">
    <property type="entry name" value="CorC_HlyC"/>
    <property type="match status" value="1"/>
</dbReference>
<evidence type="ECO:0000259" key="8">
    <source>
        <dbReference type="PROSITE" id="PS51371"/>
    </source>
</evidence>
<dbReference type="Pfam" id="PF00571">
    <property type="entry name" value="CBS"/>
    <property type="match status" value="2"/>
</dbReference>
<dbReference type="Gene3D" id="3.30.465.10">
    <property type="match status" value="1"/>
</dbReference>
<name>A0A381V3N8_9ZZZZ</name>
<dbReference type="InterPro" id="IPR016169">
    <property type="entry name" value="FAD-bd_PCMH_sub2"/>
</dbReference>
<dbReference type="InterPro" id="IPR005170">
    <property type="entry name" value="Transptr-assoc_dom"/>
</dbReference>
<sequence length="436" mass="48573">MALKILAVLLLVALNGFFVAAEFALVKVRGTQLQPLVYEGQRRAKVAHYILNNLDAFLSACQLGITLASLALGWIGEPIFETLLQPIFHWLAIESETAKSTISFGFGFSVITILHIVVGEIAPKSLAIQKPLPTSLWVAYPMMWFYKTSYPFVAVLNWASQLLLRLVGIGTAAESHEHHSEEELRLLVTSNKEQAKRSLLGRNIVINALDLGNRIAREAMQPRTSIVGLDSDTEIPECIRIAEETNYSRFPLCEDDDLDHTIGVVHIKDIYGRRNRAKRAADLLPAARKIIYVPETCRLEKLLQLFLERKLHFAIVVDEFGGTVGMITLEDVLEELVGEIQDEFDQETPQLKQLDDKTWEASGMLPVHELEDLVGESALEEGISTISGLLTQRLGGFPKEGDKLQVGEFEIEVTETAGPKVEKVRLAKSHEKGSKQ</sequence>
<dbReference type="InterPro" id="IPR044751">
    <property type="entry name" value="Ion_transp-like_CBS"/>
</dbReference>
<dbReference type="InterPro" id="IPR036318">
    <property type="entry name" value="FAD-bd_PCMH-like_sf"/>
</dbReference>
<feature type="domain" description="CBS" evidence="8">
    <location>
        <begin position="286"/>
        <end position="343"/>
    </location>
</feature>
<organism evidence="10">
    <name type="scientific">marine metagenome</name>
    <dbReference type="NCBI Taxonomy" id="408172"/>
    <lineage>
        <taxon>unclassified sequences</taxon>
        <taxon>metagenomes</taxon>
        <taxon>ecological metagenomes</taxon>
    </lineage>
</organism>
<dbReference type="GO" id="GO:0005886">
    <property type="term" value="C:plasma membrane"/>
    <property type="evidence" value="ECO:0007669"/>
    <property type="project" value="UniProtKB-SubCell"/>
</dbReference>
<dbReference type="SUPFAM" id="SSF54631">
    <property type="entry name" value="CBS-domain pair"/>
    <property type="match status" value="1"/>
</dbReference>
<dbReference type="GO" id="GO:0050660">
    <property type="term" value="F:flavin adenine dinucleotide binding"/>
    <property type="evidence" value="ECO:0007669"/>
    <property type="project" value="InterPro"/>
</dbReference>
<dbReference type="PANTHER" id="PTHR43099:SF5">
    <property type="entry name" value="HLYC_CORC FAMILY TRANSPORTER"/>
    <property type="match status" value="1"/>
</dbReference>
<evidence type="ECO:0000256" key="2">
    <source>
        <dbReference type="ARBA" id="ARBA00022475"/>
    </source>
</evidence>
<dbReference type="Gene3D" id="3.10.580.10">
    <property type="entry name" value="CBS-domain"/>
    <property type="match status" value="1"/>
</dbReference>
<keyword evidence="4" id="KW-0677">Repeat</keyword>
<dbReference type="Pfam" id="PF03471">
    <property type="entry name" value="CorC_HlyC"/>
    <property type="match status" value="1"/>
</dbReference>
<keyword evidence="6" id="KW-0129">CBS domain</keyword>
<feature type="domain" description="CNNM transmembrane" evidence="9">
    <location>
        <begin position="1"/>
        <end position="210"/>
    </location>
</feature>
<evidence type="ECO:0008006" key="11">
    <source>
        <dbReference type="Google" id="ProtNLM"/>
    </source>
</evidence>
<comment type="subcellular location">
    <subcellularLocation>
        <location evidence="1">Cell membrane</location>
        <topology evidence="1">Multi-pass membrane protein</topology>
    </subcellularLocation>
</comment>
<keyword evidence="5" id="KW-1133">Transmembrane helix</keyword>
<dbReference type="InterPro" id="IPR051676">
    <property type="entry name" value="UPF0053_domain"/>
</dbReference>
<dbReference type="SMART" id="SM00116">
    <property type="entry name" value="CBS"/>
    <property type="match status" value="2"/>
</dbReference>
<evidence type="ECO:0000256" key="4">
    <source>
        <dbReference type="ARBA" id="ARBA00022737"/>
    </source>
</evidence>
<gene>
    <name evidence="10" type="ORF">METZ01_LOCUS87252</name>
</gene>
<accession>A0A381V3N8</accession>
<evidence type="ECO:0000256" key="6">
    <source>
        <dbReference type="ARBA" id="ARBA00023122"/>
    </source>
</evidence>
<proteinExistence type="predicted"/>
<dbReference type="AlphaFoldDB" id="A0A381V3N8"/>
<keyword evidence="7" id="KW-0472">Membrane</keyword>
<feature type="domain" description="CBS" evidence="8">
    <location>
        <begin position="220"/>
        <end position="283"/>
    </location>
</feature>
<dbReference type="PANTHER" id="PTHR43099">
    <property type="entry name" value="UPF0053 PROTEIN YRKA"/>
    <property type="match status" value="1"/>
</dbReference>
<evidence type="ECO:0000256" key="1">
    <source>
        <dbReference type="ARBA" id="ARBA00004651"/>
    </source>
</evidence>
<dbReference type="EMBL" id="UINC01007642">
    <property type="protein sequence ID" value="SVA34398.1"/>
    <property type="molecule type" value="Genomic_DNA"/>
</dbReference>
<keyword evidence="3" id="KW-0812">Transmembrane</keyword>
<dbReference type="SUPFAM" id="SSF56176">
    <property type="entry name" value="FAD-binding/transporter-associated domain-like"/>
    <property type="match status" value="1"/>
</dbReference>
<evidence type="ECO:0000256" key="7">
    <source>
        <dbReference type="ARBA" id="ARBA00023136"/>
    </source>
</evidence>